<sequence>KESFGSQRMGDDAFDENLLTEKLSNLNSSQQSIESFSRWCISHRKKARIVVERWDAQFKSSSREKRVSLLYLCNDILQNSRRKGSEFVNEFWKVLPPLLKKLFSSSDDASKKVASRLVDIWEERKVFGSKGLNLRNELFGGDSAPGKNSSTAKDLATGKAPSPAESSMVSNPVKIVKRDANFLRTKLAVGVFPERIVTAFHQFHDEISNEEKSLNECRHAVSSVRELEKDAVNAAAQGSQLGPEVMDDLHKQENVLRQSISQLEKIETARAALFSQLRDAVLEQESKLELIRSELHVARRQLELVANTQLQL</sequence>
<name>S8D8H5_9LAMI</name>
<evidence type="ECO:0000256" key="1">
    <source>
        <dbReference type="ARBA" id="ARBA00022664"/>
    </source>
</evidence>
<feature type="domain" description="CID" evidence="3">
    <location>
        <begin position="11"/>
        <end position="143"/>
    </location>
</feature>
<dbReference type="PANTHER" id="PTHR12460:SF0">
    <property type="entry name" value="CID DOMAIN-CONTAINING PROTEIN-RELATED"/>
    <property type="match status" value="1"/>
</dbReference>
<dbReference type="Gene3D" id="1.25.40.90">
    <property type="match status" value="1"/>
</dbReference>
<dbReference type="AlphaFoldDB" id="S8D8H5"/>
<gene>
    <name evidence="4" type="ORF">M569_01006</name>
</gene>
<feature type="non-terminal residue" evidence="4">
    <location>
        <position position="1"/>
    </location>
</feature>
<dbReference type="EMBL" id="AUSU01000317">
    <property type="protein sequence ID" value="EPS73751.1"/>
    <property type="molecule type" value="Genomic_DNA"/>
</dbReference>
<dbReference type="GO" id="GO:0005634">
    <property type="term" value="C:nucleus"/>
    <property type="evidence" value="ECO:0007669"/>
    <property type="project" value="UniProtKB-ARBA"/>
</dbReference>
<dbReference type="Pfam" id="PF04818">
    <property type="entry name" value="CID"/>
    <property type="match status" value="1"/>
</dbReference>
<dbReference type="InterPro" id="IPR008942">
    <property type="entry name" value="ENTH_VHS"/>
</dbReference>
<organism evidence="4 5">
    <name type="scientific">Genlisea aurea</name>
    <dbReference type="NCBI Taxonomy" id="192259"/>
    <lineage>
        <taxon>Eukaryota</taxon>
        <taxon>Viridiplantae</taxon>
        <taxon>Streptophyta</taxon>
        <taxon>Embryophyta</taxon>
        <taxon>Tracheophyta</taxon>
        <taxon>Spermatophyta</taxon>
        <taxon>Magnoliopsida</taxon>
        <taxon>eudicotyledons</taxon>
        <taxon>Gunneridae</taxon>
        <taxon>Pentapetalae</taxon>
        <taxon>asterids</taxon>
        <taxon>lamiids</taxon>
        <taxon>Lamiales</taxon>
        <taxon>Lentibulariaceae</taxon>
        <taxon>Genlisea</taxon>
    </lineage>
</organism>
<dbReference type="PROSITE" id="PS51391">
    <property type="entry name" value="CID"/>
    <property type="match status" value="1"/>
</dbReference>
<evidence type="ECO:0000259" key="3">
    <source>
        <dbReference type="PROSITE" id="PS51391"/>
    </source>
</evidence>
<reference evidence="4 5" key="1">
    <citation type="journal article" date="2013" name="BMC Genomics">
        <title>The miniature genome of a carnivorous plant Genlisea aurea contains a low number of genes and short non-coding sequences.</title>
        <authorList>
            <person name="Leushkin E.V."/>
            <person name="Sutormin R.A."/>
            <person name="Nabieva E.R."/>
            <person name="Penin A.A."/>
            <person name="Kondrashov A.S."/>
            <person name="Logacheva M.D."/>
        </authorList>
    </citation>
    <scope>NUCLEOTIDE SEQUENCE [LARGE SCALE GENOMIC DNA]</scope>
</reference>
<keyword evidence="5" id="KW-1185">Reference proteome</keyword>
<evidence type="ECO:0000256" key="2">
    <source>
        <dbReference type="SAM" id="MobiDB-lite"/>
    </source>
</evidence>
<accession>S8D8H5</accession>
<feature type="region of interest" description="Disordered" evidence="2">
    <location>
        <begin position="138"/>
        <end position="168"/>
    </location>
</feature>
<evidence type="ECO:0000313" key="5">
    <source>
        <dbReference type="Proteomes" id="UP000015453"/>
    </source>
</evidence>
<protein>
    <recommendedName>
        <fullName evidence="3">CID domain-containing protein</fullName>
    </recommendedName>
</protein>
<dbReference type="PANTHER" id="PTHR12460">
    <property type="entry name" value="CYCLIN-DEPENDENT KINASE INHIBITOR-RELATED PROTEIN"/>
    <property type="match status" value="1"/>
</dbReference>
<comment type="caution">
    <text evidence="4">The sequence shown here is derived from an EMBL/GenBank/DDBJ whole genome shotgun (WGS) entry which is preliminary data.</text>
</comment>
<feature type="non-terminal residue" evidence="4">
    <location>
        <position position="312"/>
    </location>
</feature>
<dbReference type="GO" id="GO:0031124">
    <property type="term" value="P:mRNA 3'-end processing"/>
    <property type="evidence" value="ECO:0007669"/>
    <property type="project" value="TreeGrafter"/>
</dbReference>
<dbReference type="FunFam" id="1.25.40.90:FF:000018">
    <property type="entry name" value="ENTH/VHS family protein isoform 1"/>
    <property type="match status" value="1"/>
</dbReference>
<proteinExistence type="predicted"/>
<dbReference type="Proteomes" id="UP000015453">
    <property type="component" value="Unassembled WGS sequence"/>
</dbReference>
<dbReference type="InterPro" id="IPR006569">
    <property type="entry name" value="CID_dom"/>
</dbReference>
<dbReference type="SUPFAM" id="SSF48464">
    <property type="entry name" value="ENTH/VHS domain"/>
    <property type="match status" value="1"/>
</dbReference>
<dbReference type="GO" id="GO:0000993">
    <property type="term" value="F:RNA polymerase II complex binding"/>
    <property type="evidence" value="ECO:0007669"/>
    <property type="project" value="TreeGrafter"/>
</dbReference>
<keyword evidence="1" id="KW-0507">mRNA processing</keyword>
<dbReference type="SMART" id="SM00582">
    <property type="entry name" value="RPR"/>
    <property type="match status" value="1"/>
</dbReference>
<dbReference type="OrthoDB" id="10069473at2759"/>
<dbReference type="CDD" id="cd16981">
    <property type="entry name" value="CID_RPRD_like"/>
    <property type="match status" value="1"/>
</dbReference>
<evidence type="ECO:0000313" key="4">
    <source>
        <dbReference type="EMBL" id="EPS73751.1"/>
    </source>
</evidence>